<evidence type="ECO:0000313" key="2">
    <source>
        <dbReference type="EMBL" id="PZX20426.1"/>
    </source>
</evidence>
<dbReference type="AlphaFoldDB" id="A0A2W7P501"/>
<dbReference type="OrthoDB" id="9808013at2"/>
<dbReference type="GO" id="GO:0004668">
    <property type="term" value="F:protein-arginine deiminase activity"/>
    <property type="evidence" value="ECO:0007669"/>
    <property type="project" value="InterPro"/>
</dbReference>
<proteinExistence type="predicted"/>
<organism evidence="2 3">
    <name type="scientific">Breznakibacter xylanolyticus</name>
    <dbReference type="NCBI Taxonomy" id="990"/>
    <lineage>
        <taxon>Bacteria</taxon>
        <taxon>Pseudomonadati</taxon>
        <taxon>Bacteroidota</taxon>
        <taxon>Bacteroidia</taxon>
        <taxon>Marinilabiliales</taxon>
        <taxon>Marinilabiliaceae</taxon>
        <taxon>Breznakibacter</taxon>
    </lineage>
</organism>
<dbReference type="Pfam" id="PF04371">
    <property type="entry name" value="PAD_porph"/>
    <property type="match status" value="1"/>
</dbReference>
<comment type="caution">
    <text evidence="2">The sequence shown here is derived from an EMBL/GenBank/DDBJ whole genome shotgun (WGS) entry which is preliminary data.</text>
</comment>
<protein>
    <submittedName>
        <fullName evidence="2">Agmatine deiminase</fullName>
    </submittedName>
</protein>
<sequence length="343" mass="38861">MPTTHTIFPAEWAPQSGVMLTWPHINTDWADILNEAEHCFINIAREILKREKLLIVCHDVSHVRALFPEVDDHRLMVEHVESNDTWARDHGPLTLMRNGRPVLLDFKFNGWGLKFASGKDNLITSRLFDREVFAEGVGYENHRNMVLEGGSLESDGEGTLLTTSECLLSPNRNDEWNRHDVEQQLIERLGVKRVLWLNHGYLAGDDTDSHVDTLARFCSVDTIAYVKCDDPNDEHFTELDAMEKELMALKQLNGQPYKLVPLPMADAVFYEEERIPATYANFLIINGAVLLPVYGSAKDREAVDALQVAFPDREIVSIDCITLIKQHGSLHCVTMQFPEGVLG</sequence>
<dbReference type="PANTHER" id="PTHR31377">
    <property type="entry name" value="AGMATINE DEIMINASE-RELATED"/>
    <property type="match status" value="1"/>
</dbReference>
<evidence type="ECO:0000313" key="3">
    <source>
        <dbReference type="Proteomes" id="UP000249239"/>
    </source>
</evidence>
<accession>A0A2W7P501</accession>
<gene>
    <name evidence="2" type="ORF">LX69_00425</name>
</gene>
<dbReference type="Gene3D" id="3.75.10.10">
    <property type="entry name" value="L-arginine/glycine Amidinotransferase, Chain A"/>
    <property type="match status" value="1"/>
</dbReference>
<evidence type="ECO:0000256" key="1">
    <source>
        <dbReference type="ARBA" id="ARBA00022801"/>
    </source>
</evidence>
<name>A0A2W7P501_9BACT</name>
<dbReference type="InterPro" id="IPR007466">
    <property type="entry name" value="Peptidyl-Arg-deiminase_porph"/>
</dbReference>
<dbReference type="PANTHER" id="PTHR31377:SF0">
    <property type="entry name" value="AGMATINE DEIMINASE-RELATED"/>
    <property type="match status" value="1"/>
</dbReference>
<keyword evidence="3" id="KW-1185">Reference proteome</keyword>
<dbReference type="EMBL" id="QKZK01000002">
    <property type="protein sequence ID" value="PZX20426.1"/>
    <property type="molecule type" value="Genomic_DNA"/>
</dbReference>
<dbReference type="Proteomes" id="UP000249239">
    <property type="component" value="Unassembled WGS sequence"/>
</dbReference>
<reference evidence="2 3" key="1">
    <citation type="submission" date="2018-06" db="EMBL/GenBank/DDBJ databases">
        <title>Genomic Encyclopedia of Archaeal and Bacterial Type Strains, Phase II (KMG-II): from individual species to whole genera.</title>
        <authorList>
            <person name="Goeker M."/>
        </authorList>
    </citation>
    <scope>NUCLEOTIDE SEQUENCE [LARGE SCALE GENOMIC DNA]</scope>
    <source>
        <strain evidence="2 3">DSM 6779</strain>
    </source>
</reference>
<keyword evidence="1" id="KW-0378">Hydrolase</keyword>
<dbReference type="GO" id="GO:0047632">
    <property type="term" value="F:agmatine deiminase activity"/>
    <property type="evidence" value="ECO:0007669"/>
    <property type="project" value="TreeGrafter"/>
</dbReference>
<dbReference type="SUPFAM" id="SSF55909">
    <property type="entry name" value="Pentein"/>
    <property type="match status" value="1"/>
</dbReference>
<dbReference type="RefSeq" id="WP_111444150.1">
    <property type="nucleotide sequence ID" value="NZ_QKZK01000002.1"/>
</dbReference>
<dbReference type="GO" id="GO:0009446">
    <property type="term" value="P:putrescine biosynthetic process"/>
    <property type="evidence" value="ECO:0007669"/>
    <property type="project" value="InterPro"/>
</dbReference>